<dbReference type="InterPro" id="IPR002182">
    <property type="entry name" value="NB-ARC"/>
</dbReference>
<evidence type="ECO:0000259" key="4">
    <source>
        <dbReference type="Pfam" id="PF00931"/>
    </source>
</evidence>
<dbReference type="InterPro" id="IPR032675">
    <property type="entry name" value="LRR_dom_sf"/>
</dbReference>
<feature type="region of interest" description="Disordered" evidence="3">
    <location>
        <begin position="1"/>
        <end position="26"/>
    </location>
</feature>
<keyword evidence="7" id="KW-1185">Reference proteome</keyword>
<feature type="domain" description="NB-ARC" evidence="4">
    <location>
        <begin position="279"/>
        <end position="357"/>
    </location>
</feature>
<sequence>MDRITRQRSESVFQIEPESSGTADSGAHALGDKFHMKINDSVYELYRPSTADMNTDIDIVFFHGLQLKQDATPYLSTWRARDAERSLWPSKWLAEDYPTSRILSVHYDGSMKKTDRDGRMDLYLVAESLLHSLLLARVGQTRPVILVGHSFGICFSATPHQGSRLADVEKFDSQEGELVSVVRVHNTELARLNEDFECLRNGPWDIDITSMGEVVPSDMRRHLPGILERLRSFRRIISQSVSHKRELTRAIKLWLTLFFKFNRREGISLKILAEIYSRYQRLKNKGILVVLDDVEKDQDVEIVTVLQDMCSPKSRFVLTSRDRLIMQRVDGLQITEITSLDDRDSKKLFRSIAVPESEEASEEWQEDCLKDIMKYCRGLPLILTVIGQYLTTTQEKGIWKESLESLRKVGEGIHEDEVLKKLQVSYDQIGKEEKEMFMDVATIFSQNKFYHEYRYMRFSSWTLAEAKAVWRVVHGNENSRWKILVDRALVYQVTDEDSELKVHEHLQALGRKLARDEGRSDRIEYNPVYHISKMVQENARYNEKLQQLNVWVTPFSGTGTGEKTCGCFPSRSKRSVLQKLMPCIRSLQFAPSISFRKMQNLRYLQVLDFTDISEGSFGSLKRLKQLMLVCASLKRLPDSFGNLDNLKELKLHDCHNLERLPDSICRLRELHMMELLNCRNLEELPIDIGRLENIQSLIIKNAWGRRGGKLQSLPDSLGNLPNLQRLSVENTDVKELPSWIGDLQCLEHLTVSNKQLQELPASLGRLEKLQVLEVSFSDLKELPAWIGDLESLERLTVYSTRLQGLPSRLGDLRGLKTLVVRSEALEDIPTSLSRLQSLENLILEGKIVRENGETAAEFLSDGLTHLTNLQTLELISQRLERLPDNWANLKKLQRLDLQCPEVFTLPDLWEALPELRSMKLSCLSKSLTRRWGGMAALQMLEVSLCREHTSFPDSLGELKALRDLQISSCDELKSLPESVGRLELLQRLTVEHCAKLESLPESLGQLTSLEDLILHDLPLCREPTFFPDSLGELKALRDLQISSCDELRSLPESVGRLEILELIVKRCAKFESLPESLGQLTTLDMLYLYDLPLIKRIPRLHTIRYLDYVFCGNLPKLKGPPNVSPECIVRIE</sequence>
<evidence type="ECO:0000256" key="2">
    <source>
        <dbReference type="ARBA" id="ARBA00022737"/>
    </source>
</evidence>
<dbReference type="EMBL" id="JBHFFA010000001">
    <property type="protein sequence ID" value="KAL2653567.1"/>
    <property type="molecule type" value="Genomic_DNA"/>
</dbReference>
<evidence type="ECO:0000256" key="1">
    <source>
        <dbReference type="ARBA" id="ARBA00022614"/>
    </source>
</evidence>
<accession>A0ABD1ZQ48</accession>
<dbReference type="Gene3D" id="1.10.8.430">
    <property type="entry name" value="Helical domain of apoptotic protease-activating factors"/>
    <property type="match status" value="1"/>
</dbReference>
<dbReference type="Proteomes" id="UP001605036">
    <property type="component" value="Unassembled WGS sequence"/>
</dbReference>
<dbReference type="PRINTS" id="PR00364">
    <property type="entry name" value="DISEASERSIST"/>
</dbReference>
<dbReference type="GO" id="GO:0006952">
    <property type="term" value="P:defense response"/>
    <property type="evidence" value="ECO:0007669"/>
    <property type="project" value="UniProtKB-KW"/>
</dbReference>
<dbReference type="SUPFAM" id="SSF52540">
    <property type="entry name" value="P-loop containing nucleoside triphosphate hydrolases"/>
    <property type="match status" value="1"/>
</dbReference>
<evidence type="ECO:0000313" key="7">
    <source>
        <dbReference type="Proteomes" id="UP001605036"/>
    </source>
</evidence>
<dbReference type="InterPro" id="IPR042197">
    <property type="entry name" value="Apaf_helical"/>
</dbReference>
<dbReference type="InterPro" id="IPR027417">
    <property type="entry name" value="P-loop_NTPase"/>
</dbReference>
<keyword evidence="1" id="KW-0433">Leucine-rich repeat</keyword>
<dbReference type="PANTHER" id="PTHR36766:SF69">
    <property type="entry name" value="DISEASE RESISTANCE PROTEIN RGA2-LIKE"/>
    <property type="match status" value="1"/>
</dbReference>
<dbReference type="SUPFAM" id="SSF52058">
    <property type="entry name" value="L domain-like"/>
    <property type="match status" value="1"/>
</dbReference>
<dbReference type="SMART" id="SM00369">
    <property type="entry name" value="LRR_TYP"/>
    <property type="match status" value="9"/>
</dbReference>
<dbReference type="PANTHER" id="PTHR36766">
    <property type="entry name" value="PLANT BROAD-SPECTRUM MILDEW RESISTANCE PROTEIN RPW8"/>
    <property type="match status" value="1"/>
</dbReference>
<feature type="domain" description="Disease resistance R13L4/SHOC-2-like LRR" evidence="5">
    <location>
        <begin position="949"/>
        <end position="1043"/>
    </location>
</feature>
<comment type="caution">
    <text evidence="6">The sequence shown here is derived from an EMBL/GenBank/DDBJ whole genome shotgun (WGS) entry which is preliminary data.</text>
</comment>
<evidence type="ECO:0000256" key="3">
    <source>
        <dbReference type="SAM" id="MobiDB-lite"/>
    </source>
</evidence>
<protein>
    <recommendedName>
        <fullName evidence="8">NB-ARC domain-containing protein</fullName>
    </recommendedName>
</protein>
<dbReference type="InterPro" id="IPR055414">
    <property type="entry name" value="LRR_R13L4/SHOC2-like"/>
</dbReference>
<evidence type="ECO:0000313" key="6">
    <source>
        <dbReference type="EMBL" id="KAL2653567.1"/>
    </source>
</evidence>
<feature type="domain" description="Disease resistance R13L4/SHOC-2-like LRR" evidence="5">
    <location>
        <begin position="716"/>
        <end position="799"/>
    </location>
</feature>
<dbReference type="Gene3D" id="3.80.10.10">
    <property type="entry name" value="Ribonuclease Inhibitor"/>
    <property type="match status" value="3"/>
</dbReference>
<dbReference type="SUPFAM" id="SSF52047">
    <property type="entry name" value="RNI-like"/>
    <property type="match status" value="1"/>
</dbReference>
<dbReference type="AlphaFoldDB" id="A0ABD1ZQ48"/>
<evidence type="ECO:0000259" key="5">
    <source>
        <dbReference type="Pfam" id="PF23598"/>
    </source>
</evidence>
<dbReference type="InterPro" id="IPR003591">
    <property type="entry name" value="Leu-rich_rpt_typical-subtyp"/>
</dbReference>
<dbReference type="Pfam" id="PF00931">
    <property type="entry name" value="NB-ARC"/>
    <property type="match status" value="1"/>
</dbReference>
<name>A0ABD1ZQ48_9MARC</name>
<proteinExistence type="predicted"/>
<gene>
    <name evidence="6" type="ORF">R1flu_021695</name>
</gene>
<evidence type="ECO:0008006" key="8">
    <source>
        <dbReference type="Google" id="ProtNLM"/>
    </source>
</evidence>
<keyword evidence="2" id="KW-0677">Repeat</keyword>
<reference evidence="6 7" key="1">
    <citation type="submission" date="2024-09" db="EMBL/GenBank/DDBJ databases">
        <title>Chromosome-scale assembly of Riccia fluitans.</title>
        <authorList>
            <person name="Paukszto L."/>
            <person name="Sawicki J."/>
            <person name="Karawczyk K."/>
            <person name="Piernik-Szablinska J."/>
            <person name="Szczecinska M."/>
            <person name="Mazdziarz M."/>
        </authorList>
    </citation>
    <scope>NUCLEOTIDE SEQUENCE [LARGE SCALE GENOMIC DNA]</scope>
    <source>
        <strain evidence="6">Rf_01</strain>
        <tissue evidence="6">Aerial parts of the thallus</tissue>
    </source>
</reference>
<dbReference type="Gene3D" id="3.40.50.300">
    <property type="entry name" value="P-loop containing nucleotide triphosphate hydrolases"/>
    <property type="match status" value="1"/>
</dbReference>
<dbReference type="Pfam" id="PF23598">
    <property type="entry name" value="LRR_14"/>
    <property type="match status" value="2"/>
</dbReference>
<organism evidence="6 7">
    <name type="scientific">Riccia fluitans</name>
    <dbReference type="NCBI Taxonomy" id="41844"/>
    <lineage>
        <taxon>Eukaryota</taxon>
        <taxon>Viridiplantae</taxon>
        <taxon>Streptophyta</taxon>
        <taxon>Embryophyta</taxon>
        <taxon>Marchantiophyta</taxon>
        <taxon>Marchantiopsida</taxon>
        <taxon>Marchantiidae</taxon>
        <taxon>Marchantiales</taxon>
        <taxon>Ricciaceae</taxon>
        <taxon>Riccia</taxon>
    </lineage>
</organism>